<keyword evidence="2" id="KW-1133">Transmembrane helix</keyword>
<organism evidence="3 4">
    <name type="scientific">Bursaphelenchus okinawaensis</name>
    <dbReference type="NCBI Taxonomy" id="465554"/>
    <lineage>
        <taxon>Eukaryota</taxon>
        <taxon>Metazoa</taxon>
        <taxon>Ecdysozoa</taxon>
        <taxon>Nematoda</taxon>
        <taxon>Chromadorea</taxon>
        <taxon>Rhabditida</taxon>
        <taxon>Tylenchina</taxon>
        <taxon>Tylenchomorpha</taxon>
        <taxon>Aphelenchoidea</taxon>
        <taxon>Aphelenchoididae</taxon>
        <taxon>Bursaphelenchus</taxon>
    </lineage>
</organism>
<evidence type="ECO:0000313" key="3">
    <source>
        <dbReference type="EMBL" id="CAD5210546.1"/>
    </source>
</evidence>
<dbReference type="Proteomes" id="UP000614601">
    <property type="component" value="Unassembled WGS sequence"/>
</dbReference>
<proteinExistence type="predicted"/>
<keyword evidence="2" id="KW-0472">Membrane</keyword>
<feature type="compositionally biased region" description="Basic and acidic residues" evidence="1">
    <location>
        <begin position="1"/>
        <end position="28"/>
    </location>
</feature>
<gene>
    <name evidence="3" type="ORF">BOKJ2_LOCUS3248</name>
</gene>
<sequence length="101" mass="10918">MVFLKKDSPKELDELGQARDKNAKDHENPAWQAQQMTKQQREMTGENAAGIATSEAPHFGRDHIVTADPKPPTFLSTPAGMGSMAVGAAAVIALAMRSMRK</sequence>
<reference evidence="3" key="1">
    <citation type="submission" date="2020-09" db="EMBL/GenBank/DDBJ databases">
        <authorList>
            <person name="Kikuchi T."/>
        </authorList>
    </citation>
    <scope>NUCLEOTIDE SEQUENCE</scope>
    <source>
        <strain evidence="3">SH1</strain>
    </source>
</reference>
<feature type="region of interest" description="Disordered" evidence="1">
    <location>
        <begin position="1"/>
        <end position="80"/>
    </location>
</feature>
<comment type="caution">
    <text evidence="3">The sequence shown here is derived from an EMBL/GenBank/DDBJ whole genome shotgun (WGS) entry which is preliminary data.</text>
</comment>
<dbReference type="EMBL" id="CAJFCW020000002">
    <property type="protein sequence ID" value="CAG9091577.1"/>
    <property type="molecule type" value="Genomic_DNA"/>
</dbReference>
<name>A0A811K3N8_9BILA</name>
<feature type="transmembrane region" description="Helical" evidence="2">
    <location>
        <begin position="79"/>
        <end position="96"/>
    </location>
</feature>
<evidence type="ECO:0000256" key="1">
    <source>
        <dbReference type="SAM" id="MobiDB-lite"/>
    </source>
</evidence>
<keyword evidence="4" id="KW-1185">Reference proteome</keyword>
<keyword evidence="2" id="KW-0812">Transmembrane</keyword>
<protein>
    <submittedName>
        <fullName evidence="3">Uncharacterized protein</fullName>
    </submittedName>
</protein>
<evidence type="ECO:0000256" key="2">
    <source>
        <dbReference type="SAM" id="Phobius"/>
    </source>
</evidence>
<evidence type="ECO:0000313" key="4">
    <source>
        <dbReference type="Proteomes" id="UP000614601"/>
    </source>
</evidence>
<accession>A0A811K3N8</accession>
<dbReference type="AlphaFoldDB" id="A0A811K3N8"/>
<dbReference type="EMBL" id="CAJFDH010000002">
    <property type="protein sequence ID" value="CAD5210546.1"/>
    <property type="molecule type" value="Genomic_DNA"/>
</dbReference>
<dbReference type="Proteomes" id="UP000783686">
    <property type="component" value="Unassembled WGS sequence"/>
</dbReference>
<dbReference type="OrthoDB" id="10370446at2759"/>